<sequence length="187" mass="20578">MSSDTLELFPAPSSAASSLTPVFLPGADADSTLALQSVLRDNHDKWHIFFNDREFHNHISHHVLAVWTLGASKEIIEAVYRENVPAQRPAIKPPGPISSANFNAHLGDEKYFGAYMTFFKEKLSENGTASVLEEFVFSESANVDVTTNGNQQPSMLNRFMDGLIHPLIHTAYGLEFGLPGMVIEGMS</sequence>
<keyword evidence="3" id="KW-1185">Reference proteome</keyword>
<reference evidence="3" key="1">
    <citation type="journal article" date="2017" name="Nat. Ecol. Evol.">
        <title>Genome expansion and lineage-specific genetic innovations in the forest pathogenic fungi Armillaria.</title>
        <authorList>
            <person name="Sipos G."/>
            <person name="Prasanna A.N."/>
            <person name="Walter M.C."/>
            <person name="O'Connor E."/>
            <person name="Balint B."/>
            <person name="Krizsan K."/>
            <person name="Kiss B."/>
            <person name="Hess J."/>
            <person name="Varga T."/>
            <person name="Slot J."/>
            <person name="Riley R."/>
            <person name="Boka B."/>
            <person name="Rigling D."/>
            <person name="Barry K."/>
            <person name="Lee J."/>
            <person name="Mihaltcheva S."/>
            <person name="LaButti K."/>
            <person name="Lipzen A."/>
            <person name="Waldron R."/>
            <person name="Moloney N.M."/>
            <person name="Sperisen C."/>
            <person name="Kredics L."/>
            <person name="Vagvoelgyi C."/>
            <person name="Patrignani A."/>
            <person name="Fitzpatrick D."/>
            <person name="Nagy I."/>
            <person name="Doyle S."/>
            <person name="Anderson J.B."/>
            <person name="Grigoriev I.V."/>
            <person name="Gueldener U."/>
            <person name="Muensterkoetter M."/>
            <person name="Nagy L.G."/>
        </authorList>
    </citation>
    <scope>NUCLEOTIDE SEQUENCE [LARGE SCALE GENOMIC DNA]</scope>
    <source>
        <strain evidence="3">C18/9</strain>
    </source>
</reference>
<dbReference type="GO" id="GO:0016491">
    <property type="term" value="F:oxidoreductase activity"/>
    <property type="evidence" value="ECO:0007669"/>
    <property type="project" value="UniProtKB-KW"/>
</dbReference>
<gene>
    <name evidence="2" type="ORF">ARMOST_12406</name>
</gene>
<evidence type="ECO:0000313" key="2">
    <source>
        <dbReference type="EMBL" id="SJL09030.1"/>
    </source>
</evidence>
<dbReference type="InterPro" id="IPR025337">
    <property type="entry name" value="Questin_oxidase-like"/>
</dbReference>
<proteinExistence type="predicted"/>
<dbReference type="PANTHER" id="PTHR35870:SF1">
    <property type="entry name" value="PROTEIN, PUTATIVE (AFU_ORTHOLOGUE AFUA_5G03330)-RELATED"/>
    <property type="match status" value="1"/>
</dbReference>
<organism evidence="2 3">
    <name type="scientific">Armillaria ostoyae</name>
    <name type="common">Armillaria root rot fungus</name>
    <dbReference type="NCBI Taxonomy" id="47428"/>
    <lineage>
        <taxon>Eukaryota</taxon>
        <taxon>Fungi</taxon>
        <taxon>Dikarya</taxon>
        <taxon>Basidiomycota</taxon>
        <taxon>Agaricomycotina</taxon>
        <taxon>Agaricomycetes</taxon>
        <taxon>Agaricomycetidae</taxon>
        <taxon>Agaricales</taxon>
        <taxon>Marasmiineae</taxon>
        <taxon>Physalacriaceae</taxon>
        <taxon>Armillaria</taxon>
    </lineage>
</organism>
<evidence type="ECO:0000256" key="1">
    <source>
        <dbReference type="ARBA" id="ARBA00023002"/>
    </source>
</evidence>
<dbReference type="STRING" id="47428.A0A284RJU8"/>
<accession>A0A284RJU8</accession>
<dbReference type="OrthoDB" id="10004862at2759"/>
<evidence type="ECO:0008006" key="4">
    <source>
        <dbReference type="Google" id="ProtNLM"/>
    </source>
</evidence>
<dbReference type="OMA" id="MAFASHV"/>
<dbReference type="PANTHER" id="PTHR35870">
    <property type="entry name" value="PROTEIN, PUTATIVE (AFU_ORTHOLOGUE AFUA_5G03330)-RELATED"/>
    <property type="match status" value="1"/>
</dbReference>
<dbReference type="Pfam" id="PF14027">
    <property type="entry name" value="Questin_oxidase"/>
    <property type="match status" value="1"/>
</dbReference>
<dbReference type="AlphaFoldDB" id="A0A284RJU8"/>
<protein>
    <recommendedName>
        <fullName evidence="4">HypA-like protein</fullName>
    </recommendedName>
</protein>
<name>A0A284RJU8_ARMOS</name>
<dbReference type="Proteomes" id="UP000219338">
    <property type="component" value="Unassembled WGS sequence"/>
</dbReference>
<dbReference type="EMBL" id="FUEG01000010">
    <property type="protein sequence ID" value="SJL09030.1"/>
    <property type="molecule type" value="Genomic_DNA"/>
</dbReference>
<keyword evidence="1" id="KW-0560">Oxidoreductase</keyword>
<evidence type="ECO:0000313" key="3">
    <source>
        <dbReference type="Proteomes" id="UP000219338"/>
    </source>
</evidence>